<keyword evidence="4 9" id="KW-0812">Transmembrane</keyword>
<evidence type="ECO:0000256" key="7">
    <source>
        <dbReference type="ARBA" id="ARBA00023251"/>
    </source>
</evidence>
<feature type="transmembrane region" description="Helical" evidence="9">
    <location>
        <begin position="45"/>
        <end position="65"/>
    </location>
</feature>
<dbReference type="PROSITE" id="PS50850">
    <property type="entry name" value="MFS"/>
    <property type="match status" value="1"/>
</dbReference>
<feature type="transmembrane region" description="Helical" evidence="9">
    <location>
        <begin position="164"/>
        <end position="186"/>
    </location>
</feature>
<feature type="transmembrane region" description="Helical" evidence="9">
    <location>
        <begin position="102"/>
        <end position="125"/>
    </location>
</feature>
<dbReference type="RefSeq" id="WP_003957105.1">
    <property type="nucleotide sequence ID" value="NZ_CM000913.1"/>
</dbReference>
<keyword evidence="3" id="KW-1003">Cell membrane</keyword>
<dbReference type="EMBL" id="CM000913">
    <property type="protein sequence ID" value="EFG08759.1"/>
    <property type="molecule type" value="Genomic_DNA"/>
</dbReference>
<feature type="transmembrane region" description="Helical" evidence="9">
    <location>
        <begin position="198"/>
        <end position="218"/>
    </location>
</feature>
<feature type="transmembrane region" description="Helical" evidence="9">
    <location>
        <begin position="230"/>
        <end position="247"/>
    </location>
</feature>
<evidence type="ECO:0000256" key="6">
    <source>
        <dbReference type="ARBA" id="ARBA00023136"/>
    </source>
</evidence>
<feature type="transmembrane region" description="Helical" evidence="9">
    <location>
        <begin position="437"/>
        <end position="457"/>
    </location>
</feature>
<protein>
    <submittedName>
        <fullName evidence="10">Putative permease of the major facilitator superfamily</fullName>
    </submittedName>
</protein>
<feature type="transmembrane region" description="Helical" evidence="9">
    <location>
        <begin position="303"/>
        <end position="325"/>
    </location>
</feature>
<dbReference type="OrthoDB" id="4508689at2"/>
<dbReference type="Proteomes" id="UP000002357">
    <property type="component" value="Chromosome"/>
</dbReference>
<dbReference type="InterPro" id="IPR011701">
    <property type="entry name" value="MFS"/>
</dbReference>
<evidence type="ECO:0000256" key="3">
    <source>
        <dbReference type="ARBA" id="ARBA00022475"/>
    </source>
</evidence>
<dbReference type="GO" id="GO:0022857">
    <property type="term" value="F:transmembrane transporter activity"/>
    <property type="evidence" value="ECO:0007669"/>
    <property type="project" value="InterPro"/>
</dbReference>
<dbReference type="InterPro" id="IPR036259">
    <property type="entry name" value="MFS_trans_sf"/>
</dbReference>
<feature type="transmembrane region" description="Helical" evidence="9">
    <location>
        <begin position="357"/>
        <end position="384"/>
    </location>
</feature>
<dbReference type="PRINTS" id="PR01036">
    <property type="entry name" value="TCRTETB"/>
</dbReference>
<feature type="region of interest" description="Disordered" evidence="8">
    <location>
        <begin position="461"/>
        <end position="490"/>
    </location>
</feature>
<feature type="compositionally biased region" description="Basic and acidic residues" evidence="8">
    <location>
        <begin position="463"/>
        <end position="477"/>
    </location>
</feature>
<accession>B5GYT9</accession>
<feature type="transmembrane region" description="Helical" evidence="9">
    <location>
        <begin position="405"/>
        <end position="425"/>
    </location>
</feature>
<dbReference type="GO" id="GO:0046677">
    <property type="term" value="P:response to antibiotic"/>
    <property type="evidence" value="ECO:0007669"/>
    <property type="project" value="UniProtKB-KW"/>
</dbReference>
<gene>
    <name evidence="10" type="ORF">SCLAV_3687</name>
</gene>
<proteinExistence type="predicted"/>
<keyword evidence="5 9" id="KW-1133">Transmembrane helix</keyword>
<evidence type="ECO:0000256" key="4">
    <source>
        <dbReference type="ARBA" id="ARBA00022692"/>
    </source>
</evidence>
<reference evidence="10 11" key="1">
    <citation type="journal article" date="2010" name="Genome Biol. Evol.">
        <title>The sequence of a 1.8-mb bacterial linear plasmid reveals a rich evolutionary reservoir of secondary metabolic pathways.</title>
        <authorList>
            <person name="Medema M.H."/>
            <person name="Trefzer A."/>
            <person name="Kovalchuk A."/>
            <person name="van den Berg M."/>
            <person name="Mueller U."/>
            <person name="Heijne W."/>
            <person name="Wu L."/>
            <person name="Alam M.T."/>
            <person name="Ronning C.M."/>
            <person name="Nierman W.C."/>
            <person name="Bovenberg R.A.L."/>
            <person name="Breitling R."/>
            <person name="Takano E."/>
        </authorList>
    </citation>
    <scope>NUCLEOTIDE SEQUENCE [LARGE SCALE GENOMIC DNA]</scope>
    <source>
        <strain evidence="11">ATCC 27064 / DSM 738 / JCM 4710 / NBRC 13307 / NCIMB 12785 / NRRL 3585 / VKM Ac-602</strain>
    </source>
</reference>
<dbReference type="GeneID" id="93729806"/>
<name>B5GYT9_STRCL</name>
<keyword evidence="2" id="KW-0813">Transport</keyword>
<dbReference type="GO" id="GO:0005886">
    <property type="term" value="C:plasma membrane"/>
    <property type="evidence" value="ECO:0007669"/>
    <property type="project" value="UniProtKB-SubCell"/>
</dbReference>
<dbReference type="eggNOG" id="COG0477">
    <property type="taxonomic scope" value="Bacteria"/>
</dbReference>
<evidence type="ECO:0000313" key="10">
    <source>
        <dbReference type="EMBL" id="EFG08759.1"/>
    </source>
</evidence>
<comment type="subcellular location">
    <subcellularLocation>
        <location evidence="1">Cell membrane</location>
        <topology evidence="1">Multi-pass membrane protein</topology>
    </subcellularLocation>
</comment>
<organism evidence="10 11">
    <name type="scientific">Streptomyces clavuligerus</name>
    <dbReference type="NCBI Taxonomy" id="1901"/>
    <lineage>
        <taxon>Bacteria</taxon>
        <taxon>Bacillati</taxon>
        <taxon>Actinomycetota</taxon>
        <taxon>Actinomycetes</taxon>
        <taxon>Kitasatosporales</taxon>
        <taxon>Streptomycetaceae</taxon>
        <taxon>Streptomyces</taxon>
    </lineage>
</organism>
<keyword evidence="11" id="KW-1185">Reference proteome</keyword>
<keyword evidence="7" id="KW-0046">Antibiotic resistance</keyword>
<dbReference type="Gene3D" id="1.20.1250.20">
    <property type="entry name" value="MFS general substrate transporter like domains"/>
    <property type="match status" value="1"/>
</dbReference>
<evidence type="ECO:0000256" key="1">
    <source>
        <dbReference type="ARBA" id="ARBA00004651"/>
    </source>
</evidence>
<feature type="transmembrane region" description="Helical" evidence="9">
    <location>
        <begin position="267"/>
        <end position="291"/>
    </location>
</feature>
<dbReference type="Pfam" id="PF07690">
    <property type="entry name" value="MFS_1"/>
    <property type="match status" value="1"/>
</dbReference>
<sequence>MEGRNRDTGWLLTAVLLVQFMVALDVSVVNVALPDMRDDLGFSPGGLQWVVGAYALAFGGLLMLGGRLADLVGGRRILPAGLAFFGAASLVGGLVSDPGALIAARAAQGVGAAAVSPVALALVTLSFPEGPARSRALGLWGVAGALGGAVGVLAGGLLTDAAGWRAVMLVNVPIVLLALFATGRARLPGRRAGAAPRLDLAGALLVTAGMTLLVLAVVRTESTPWGSPATLLPLGAALALLAAFVAVERRTPLPLLRLGLFGVRPVLGANLFTLLLCSGQFASFYFCSLYMQQVLGWDAATTGAAFLPFSAGVVTGSVIATKVIARTGTRDLLALGGLLGTAGLALFAYTATPDGTFLYSIVAPSLLASVGIGMSFVPLATAAVTGVAPDEAGMASGLLSSSRQLGGSLGLAVLVTLAASATGSGTDPAALAAGHRTAYAVSAALLALGTLLAFVLLPGRSRGASEDPGEKNQKDSGGDVDPQVSRSTQG</sequence>
<evidence type="ECO:0000256" key="2">
    <source>
        <dbReference type="ARBA" id="ARBA00022448"/>
    </source>
</evidence>
<dbReference type="AlphaFoldDB" id="B5GYT9"/>
<dbReference type="PANTHER" id="PTHR42718:SF46">
    <property type="entry name" value="BLR6921 PROTEIN"/>
    <property type="match status" value="1"/>
</dbReference>
<dbReference type="CDD" id="cd17321">
    <property type="entry name" value="MFS_MMR_MDR_like"/>
    <property type="match status" value="1"/>
</dbReference>
<feature type="transmembrane region" description="Helical" evidence="9">
    <location>
        <begin position="12"/>
        <end position="33"/>
    </location>
</feature>
<dbReference type="STRING" id="1901.BB341_10245"/>
<evidence type="ECO:0000256" key="5">
    <source>
        <dbReference type="ARBA" id="ARBA00022989"/>
    </source>
</evidence>
<dbReference type="KEGG" id="sclf:BB341_10245"/>
<dbReference type="InterPro" id="IPR020846">
    <property type="entry name" value="MFS_dom"/>
</dbReference>
<dbReference type="Gene3D" id="1.20.1720.10">
    <property type="entry name" value="Multidrug resistance protein D"/>
    <property type="match status" value="1"/>
</dbReference>
<feature type="transmembrane region" description="Helical" evidence="9">
    <location>
        <begin position="77"/>
        <end position="96"/>
    </location>
</feature>
<dbReference type="PANTHER" id="PTHR42718">
    <property type="entry name" value="MAJOR FACILITATOR SUPERFAMILY MULTIDRUG TRANSPORTER MFSC"/>
    <property type="match status" value="1"/>
</dbReference>
<feature type="transmembrane region" description="Helical" evidence="9">
    <location>
        <begin position="332"/>
        <end position="351"/>
    </location>
</feature>
<evidence type="ECO:0000256" key="9">
    <source>
        <dbReference type="SAM" id="Phobius"/>
    </source>
</evidence>
<evidence type="ECO:0000313" key="11">
    <source>
        <dbReference type="Proteomes" id="UP000002357"/>
    </source>
</evidence>
<feature type="transmembrane region" description="Helical" evidence="9">
    <location>
        <begin position="137"/>
        <end position="158"/>
    </location>
</feature>
<dbReference type="SUPFAM" id="SSF103473">
    <property type="entry name" value="MFS general substrate transporter"/>
    <property type="match status" value="1"/>
</dbReference>
<keyword evidence="6 9" id="KW-0472">Membrane</keyword>
<evidence type="ECO:0000256" key="8">
    <source>
        <dbReference type="SAM" id="MobiDB-lite"/>
    </source>
</evidence>